<evidence type="ECO:0000256" key="8">
    <source>
        <dbReference type="ARBA" id="ARBA00031195"/>
    </source>
</evidence>
<evidence type="ECO:0000256" key="5">
    <source>
        <dbReference type="ARBA" id="ARBA00022801"/>
    </source>
</evidence>
<keyword evidence="5" id="KW-0378">Hydrolase</keyword>
<dbReference type="GO" id="GO:0006631">
    <property type="term" value="P:fatty acid metabolic process"/>
    <property type="evidence" value="ECO:0007669"/>
    <property type="project" value="UniProtKB-KW"/>
</dbReference>
<dbReference type="GO" id="GO:0008474">
    <property type="term" value="F:palmitoyl-(protein) hydrolase activity"/>
    <property type="evidence" value="ECO:0007669"/>
    <property type="project" value="UniProtKB-EC"/>
</dbReference>
<dbReference type="Gene3D" id="3.40.50.1820">
    <property type="entry name" value="alpha/beta hydrolase"/>
    <property type="match status" value="1"/>
</dbReference>
<comment type="caution">
    <text evidence="12">The sequence shown here is derived from an EMBL/GenBank/DDBJ whole genome shotgun (WGS) entry which is preliminary data.</text>
</comment>
<dbReference type="EC" id="3.1.2.22" evidence="2"/>
<dbReference type="InterPro" id="IPR029058">
    <property type="entry name" value="AB_hydrolase_fold"/>
</dbReference>
<keyword evidence="4" id="KW-0719">Serine esterase</keyword>
<evidence type="ECO:0000256" key="7">
    <source>
        <dbReference type="ARBA" id="ARBA00029392"/>
    </source>
</evidence>
<keyword evidence="6" id="KW-0276">Fatty acid metabolism</keyword>
<keyword evidence="6" id="KW-0443">Lipid metabolism</keyword>
<name>A0A9P6NIJ7_9BASI</name>
<comment type="similarity">
    <text evidence="1">Belongs to the AB hydrolase superfamily. AB hydrolase 2 family.</text>
</comment>
<dbReference type="SUPFAM" id="SSF53474">
    <property type="entry name" value="alpha/beta-Hydrolases"/>
    <property type="match status" value="1"/>
</dbReference>
<dbReference type="InterPro" id="IPR003140">
    <property type="entry name" value="PLipase/COase/thioEstase"/>
</dbReference>
<proteinExistence type="inferred from homology"/>
<dbReference type="OrthoDB" id="2504171at2759"/>
<feature type="region of interest" description="Disordered" evidence="10">
    <location>
        <begin position="353"/>
        <end position="422"/>
    </location>
</feature>
<feature type="domain" description="Phospholipase/carboxylesterase/thioesterase" evidence="11">
    <location>
        <begin position="95"/>
        <end position="318"/>
    </location>
</feature>
<evidence type="ECO:0000256" key="1">
    <source>
        <dbReference type="ARBA" id="ARBA00006499"/>
    </source>
</evidence>
<evidence type="ECO:0000256" key="4">
    <source>
        <dbReference type="ARBA" id="ARBA00022487"/>
    </source>
</evidence>
<dbReference type="InterPro" id="IPR050565">
    <property type="entry name" value="LYPA1-2/EST-like"/>
</dbReference>
<dbReference type="GO" id="GO:0005737">
    <property type="term" value="C:cytoplasm"/>
    <property type="evidence" value="ECO:0007669"/>
    <property type="project" value="TreeGrafter"/>
</dbReference>
<evidence type="ECO:0000256" key="6">
    <source>
        <dbReference type="ARBA" id="ARBA00022832"/>
    </source>
</evidence>
<dbReference type="GO" id="GO:0052689">
    <property type="term" value="F:carboxylic ester hydrolase activity"/>
    <property type="evidence" value="ECO:0007669"/>
    <property type="project" value="UniProtKB-KW"/>
</dbReference>
<evidence type="ECO:0000313" key="13">
    <source>
        <dbReference type="Proteomes" id="UP000886653"/>
    </source>
</evidence>
<evidence type="ECO:0000259" key="11">
    <source>
        <dbReference type="Pfam" id="PF02230"/>
    </source>
</evidence>
<organism evidence="12 13">
    <name type="scientific">Cronartium quercuum f. sp. fusiforme G11</name>
    <dbReference type="NCBI Taxonomy" id="708437"/>
    <lineage>
        <taxon>Eukaryota</taxon>
        <taxon>Fungi</taxon>
        <taxon>Dikarya</taxon>
        <taxon>Basidiomycota</taxon>
        <taxon>Pucciniomycotina</taxon>
        <taxon>Pucciniomycetes</taxon>
        <taxon>Pucciniales</taxon>
        <taxon>Coleosporiaceae</taxon>
        <taxon>Cronartium</taxon>
    </lineage>
</organism>
<evidence type="ECO:0000256" key="10">
    <source>
        <dbReference type="SAM" id="MobiDB-lite"/>
    </source>
</evidence>
<evidence type="ECO:0000256" key="2">
    <source>
        <dbReference type="ARBA" id="ARBA00012423"/>
    </source>
</evidence>
<dbReference type="AlphaFoldDB" id="A0A9P6NIJ7"/>
<accession>A0A9P6NIJ7</accession>
<dbReference type="Pfam" id="PF02230">
    <property type="entry name" value="Abhydrolase_2"/>
    <property type="match status" value="1"/>
</dbReference>
<evidence type="ECO:0000256" key="9">
    <source>
        <dbReference type="ARBA" id="ARBA00047337"/>
    </source>
</evidence>
<dbReference type="EMBL" id="MU167245">
    <property type="protein sequence ID" value="KAG0147626.1"/>
    <property type="molecule type" value="Genomic_DNA"/>
</dbReference>
<comment type="function">
    <text evidence="7">Hydrolyzes fatty acids from S-acylated cysteine residues in proteins with a strong preference for palmitoylated G-alpha proteins over other acyl substrates. Mediates the deacylation of G-alpha proteins such as GPA1 in vivo, but has weak or no activity toward palmitoylated Ras proteins. Has weak lysophospholipase activity in vitro; however such activity may not exist in vivo.</text>
</comment>
<evidence type="ECO:0000313" key="12">
    <source>
        <dbReference type="EMBL" id="KAG0147626.1"/>
    </source>
</evidence>
<dbReference type="PANTHER" id="PTHR10655">
    <property type="entry name" value="LYSOPHOSPHOLIPASE-RELATED"/>
    <property type="match status" value="1"/>
</dbReference>
<reference evidence="12" key="1">
    <citation type="submission" date="2013-11" db="EMBL/GenBank/DDBJ databases">
        <title>Genome sequence of the fusiform rust pathogen reveals effectors for host alternation and coevolution with pine.</title>
        <authorList>
            <consortium name="DOE Joint Genome Institute"/>
            <person name="Smith K."/>
            <person name="Pendleton A."/>
            <person name="Kubisiak T."/>
            <person name="Anderson C."/>
            <person name="Salamov A."/>
            <person name="Aerts A."/>
            <person name="Riley R."/>
            <person name="Clum A."/>
            <person name="Lindquist E."/>
            <person name="Ence D."/>
            <person name="Campbell M."/>
            <person name="Kronenberg Z."/>
            <person name="Feau N."/>
            <person name="Dhillon B."/>
            <person name="Hamelin R."/>
            <person name="Burleigh J."/>
            <person name="Smith J."/>
            <person name="Yandell M."/>
            <person name="Nelson C."/>
            <person name="Grigoriev I."/>
            <person name="Davis J."/>
        </authorList>
    </citation>
    <scope>NUCLEOTIDE SEQUENCE</scope>
    <source>
        <strain evidence="12">G11</strain>
    </source>
</reference>
<gene>
    <name evidence="12" type="ORF">CROQUDRAFT_42499</name>
</gene>
<feature type="compositionally biased region" description="Polar residues" evidence="10">
    <location>
        <begin position="361"/>
        <end position="373"/>
    </location>
</feature>
<dbReference type="Proteomes" id="UP000886653">
    <property type="component" value="Unassembled WGS sequence"/>
</dbReference>
<evidence type="ECO:0000256" key="3">
    <source>
        <dbReference type="ARBA" id="ARBA00014923"/>
    </source>
</evidence>
<comment type="catalytic activity">
    <reaction evidence="9">
        <text>S-hexadecanoyl-L-cysteinyl-[protein] + H2O = L-cysteinyl-[protein] + hexadecanoate + H(+)</text>
        <dbReference type="Rhea" id="RHEA:19233"/>
        <dbReference type="Rhea" id="RHEA-COMP:10131"/>
        <dbReference type="Rhea" id="RHEA-COMP:11032"/>
        <dbReference type="ChEBI" id="CHEBI:7896"/>
        <dbReference type="ChEBI" id="CHEBI:15377"/>
        <dbReference type="ChEBI" id="CHEBI:15378"/>
        <dbReference type="ChEBI" id="CHEBI:29950"/>
        <dbReference type="ChEBI" id="CHEBI:74151"/>
        <dbReference type="EC" id="3.1.2.22"/>
    </reaction>
</comment>
<protein>
    <recommendedName>
        <fullName evidence="3">Acyl-protein thioesterase 1</fullName>
        <ecNumber evidence="2">3.1.2.22</ecNumber>
    </recommendedName>
    <alternativeName>
        <fullName evidence="8">Palmitoyl-protein hydrolase</fullName>
    </alternativeName>
</protein>
<keyword evidence="13" id="KW-1185">Reference proteome</keyword>
<sequence length="422" mass="47430">MVIVVIGVAIIIVSVTVGMHVGTSNQNSLRSPPLFASNFTPYSAGSVLNPAPPPEHLIPELYRANWSNPNLDLPPLDYDVLEPVDTQNGKGRGWTVVFIHGLGAQNASHAYQWRDVLLSTLRRPPNYQRIGDLTGLRFIFPKAPVIPITVYSDQPRGGERPGWFDIKDWRDLNYLEDEERLRQSCIQISTVIIEQVKDSKMQIDKTIIAGFSQGAVIALLLSLTLFEPPSATLILSAYLPLPFRLPLLLSPIPDFYRSTSLYWIHGTDDNVLMYNAAKYGFRLLQSLSKEAFGRAKFKTFPGLQHGFSSDEIIVVTNWVEGIVDRNSQGAYDDLLDNLIQPENYIDDVQVPHPSKKRLSETGHQNVFDNTFSPRQDKPKVNQTLRSKRQALQPIKPISYGLGTLEKDESHLSSPLELHPRKN</sequence>
<dbReference type="PANTHER" id="PTHR10655:SF17">
    <property type="entry name" value="LYSOPHOSPHOLIPASE-LIKE PROTEIN 1"/>
    <property type="match status" value="1"/>
</dbReference>